<dbReference type="InterPro" id="IPR011991">
    <property type="entry name" value="ArsR-like_HTH"/>
</dbReference>
<proteinExistence type="predicted"/>
<keyword evidence="3" id="KW-0804">Transcription</keyword>
<dbReference type="SMART" id="SM00347">
    <property type="entry name" value="HTH_MARR"/>
    <property type="match status" value="1"/>
</dbReference>
<gene>
    <name evidence="5" type="ORF">QNM18_19920</name>
</gene>
<name>A0ABT7EQL3_9GAMM</name>
<dbReference type="EMBL" id="JASJUT010000010">
    <property type="protein sequence ID" value="MDK2597327.1"/>
    <property type="molecule type" value="Genomic_DNA"/>
</dbReference>
<dbReference type="InterPro" id="IPR023187">
    <property type="entry name" value="Tscrpt_reg_MarR-type_CS"/>
</dbReference>
<organism evidence="5 6">
    <name type="scientific">Pseudoalteromonas obscura</name>
    <dbReference type="NCBI Taxonomy" id="3048491"/>
    <lineage>
        <taxon>Bacteria</taxon>
        <taxon>Pseudomonadati</taxon>
        <taxon>Pseudomonadota</taxon>
        <taxon>Gammaproteobacteria</taxon>
        <taxon>Alteromonadales</taxon>
        <taxon>Pseudoalteromonadaceae</taxon>
        <taxon>Pseudoalteromonas</taxon>
    </lineage>
</organism>
<dbReference type="Proteomes" id="UP001231915">
    <property type="component" value="Unassembled WGS sequence"/>
</dbReference>
<dbReference type="PROSITE" id="PS50995">
    <property type="entry name" value="HTH_MARR_2"/>
    <property type="match status" value="1"/>
</dbReference>
<evidence type="ECO:0000256" key="2">
    <source>
        <dbReference type="ARBA" id="ARBA00023125"/>
    </source>
</evidence>
<protein>
    <submittedName>
        <fullName evidence="5">MarR family transcriptional regulator</fullName>
    </submittedName>
</protein>
<dbReference type="InterPro" id="IPR036390">
    <property type="entry name" value="WH_DNA-bd_sf"/>
</dbReference>
<evidence type="ECO:0000256" key="3">
    <source>
        <dbReference type="ARBA" id="ARBA00023163"/>
    </source>
</evidence>
<dbReference type="CDD" id="cd00090">
    <property type="entry name" value="HTH_ARSR"/>
    <property type="match status" value="1"/>
</dbReference>
<dbReference type="SUPFAM" id="SSF46785">
    <property type="entry name" value="Winged helix' DNA-binding domain"/>
    <property type="match status" value="1"/>
</dbReference>
<reference evidence="5 6" key="1">
    <citation type="submission" date="2023-05" db="EMBL/GenBank/DDBJ databases">
        <title>Pseudoalteromonas ardens sp. nov., Pseudoalteromonas obscura sp. nov., and Pseudoalteromonas umbrosa sp. nov., isolated from the coral Montipora capitata.</title>
        <authorList>
            <person name="Thomas E.M."/>
            <person name="Smith E.M."/>
            <person name="Papke E."/>
            <person name="Shlafstein M.D."/>
            <person name="Oline D.K."/>
            <person name="Videau P."/>
            <person name="Saw J.H."/>
            <person name="Strangman W.K."/>
            <person name="Ushijima B."/>
        </authorList>
    </citation>
    <scope>NUCLEOTIDE SEQUENCE [LARGE SCALE GENOMIC DNA]</scope>
    <source>
        <strain evidence="5 6">P94</strain>
    </source>
</reference>
<dbReference type="PROSITE" id="PS01117">
    <property type="entry name" value="HTH_MARR_1"/>
    <property type="match status" value="1"/>
</dbReference>
<feature type="domain" description="HTH marR-type" evidence="4">
    <location>
        <begin position="10"/>
        <end position="143"/>
    </location>
</feature>
<evidence type="ECO:0000259" key="4">
    <source>
        <dbReference type="PROSITE" id="PS50995"/>
    </source>
</evidence>
<comment type="caution">
    <text evidence="5">The sequence shown here is derived from an EMBL/GenBank/DDBJ whole genome shotgun (WGS) entry which is preliminary data.</text>
</comment>
<dbReference type="RefSeq" id="WP_284138243.1">
    <property type="nucleotide sequence ID" value="NZ_JASJUT010000010.1"/>
</dbReference>
<keyword evidence="1" id="KW-0805">Transcription regulation</keyword>
<dbReference type="InterPro" id="IPR036388">
    <property type="entry name" value="WH-like_DNA-bd_sf"/>
</dbReference>
<dbReference type="PANTHER" id="PTHR35790:SF4">
    <property type="entry name" value="HTH-TYPE TRANSCRIPTIONAL REGULATOR PCHR"/>
    <property type="match status" value="1"/>
</dbReference>
<sequence length="152" mass="17083">MSKPTILDISQFLPYQLVSLSAQVSEDFAQVYNQEAGLTQAQWRVLSHVLNIEFATARQICELANMDKSTVSRAIKQLEEKGLIGLNKHPDDKRATVLQATPSGINLYEMLTPKAKEWEQALLSNFSESEKVTFKTLIEKLSLSVERKATGR</sequence>
<keyword evidence="6" id="KW-1185">Reference proteome</keyword>
<keyword evidence="2" id="KW-0238">DNA-binding</keyword>
<dbReference type="Pfam" id="PF12802">
    <property type="entry name" value="MarR_2"/>
    <property type="match status" value="1"/>
</dbReference>
<dbReference type="InterPro" id="IPR000835">
    <property type="entry name" value="HTH_MarR-typ"/>
</dbReference>
<dbReference type="PRINTS" id="PR00598">
    <property type="entry name" value="HTHMARR"/>
</dbReference>
<dbReference type="PANTHER" id="PTHR35790">
    <property type="entry name" value="HTH-TYPE TRANSCRIPTIONAL REGULATOR PCHR"/>
    <property type="match status" value="1"/>
</dbReference>
<dbReference type="InterPro" id="IPR052067">
    <property type="entry name" value="Metal_resp_HTH_trans_reg"/>
</dbReference>
<evidence type="ECO:0000313" key="6">
    <source>
        <dbReference type="Proteomes" id="UP001231915"/>
    </source>
</evidence>
<evidence type="ECO:0000313" key="5">
    <source>
        <dbReference type="EMBL" id="MDK2597327.1"/>
    </source>
</evidence>
<evidence type="ECO:0000256" key="1">
    <source>
        <dbReference type="ARBA" id="ARBA00023015"/>
    </source>
</evidence>
<dbReference type="Gene3D" id="1.10.10.10">
    <property type="entry name" value="Winged helix-like DNA-binding domain superfamily/Winged helix DNA-binding domain"/>
    <property type="match status" value="1"/>
</dbReference>
<accession>A0ABT7EQL3</accession>